<dbReference type="OrthoDB" id="9770544at2"/>
<comment type="similarity">
    <text evidence="2 6">Belongs to the zinc-containing alcohol dehydrogenase family.</text>
</comment>
<dbReference type="GO" id="GO:0008270">
    <property type="term" value="F:zinc ion binding"/>
    <property type="evidence" value="ECO:0007669"/>
    <property type="project" value="InterPro"/>
</dbReference>
<sequence>MTTVQAAVAVGPGLPFETRTLELDEPRPDEVLVRIVGVGVCHTDLVFKEAGMIAAPAVLGHEGSGVVEKVGSSITKFAAGDRVAISFRSCGTCSNCAKGDAAYCATMPLLNYAGMRPDGSKALHDNTIDVGSNFFGQSSFATYALTYARNLVKVPEGLPLELMGPLGCGIQTGVGGITRSLKCEPGSTLLITGGGPVGLSAVMGGKIAGCSTIILVEPVAARRALALEFGATHVIDPTATDDLAAAVRAIVPDGVGYAFDTTGLPAVYTGILGSLAPKGVLGMVGVTAPGVAMPGEVNTMMTFGFTLKGIIEGDSDPETFLPELIELHRKGKLPFDRMITTFPFSQINEAIAAQHHGDCIKVVLLMDA</sequence>
<dbReference type="PROSITE" id="PS00059">
    <property type="entry name" value="ADH_ZINC"/>
    <property type="match status" value="1"/>
</dbReference>
<dbReference type="GO" id="GO:0016616">
    <property type="term" value="F:oxidoreductase activity, acting on the CH-OH group of donors, NAD or NADP as acceptor"/>
    <property type="evidence" value="ECO:0007669"/>
    <property type="project" value="UniProtKB-ARBA"/>
</dbReference>
<dbReference type="InterPro" id="IPR036291">
    <property type="entry name" value="NAD(P)-bd_dom_sf"/>
</dbReference>
<keyword evidence="9" id="KW-1185">Reference proteome</keyword>
<dbReference type="Pfam" id="PF08240">
    <property type="entry name" value="ADH_N"/>
    <property type="match status" value="1"/>
</dbReference>
<dbReference type="CDD" id="cd08278">
    <property type="entry name" value="benzyl_alcohol_DH"/>
    <property type="match status" value="1"/>
</dbReference>
<dbReference type="PANTHER" id="PTHR43350:SF17">
    <property type="entry name" value="NAD-DEPENDENT ALCOHOL DEHYDROGENASE"/>
    <property type="match status" value="1"/>
</dbReference>
<dbReference type="Gene3D" id="3.40.50.720">
    <property type="entry name" value="NAD(P)-binding Rossmann-like Domain"/>
    <property type="match status" value="1"/>
</dbReference>
<dbReference type="SUPFAM" id="SSF50129">
    <property type="entry name" value="GroES-like"/>
    <property type="match status" value="1"/>
</dbReference>
<evidence type="ECO:0000256" key="1">
    <source>
        <dbReference type="ARBA" id="ARBA00001947"/>
    </source>
</evidence>
<proteinExistence type="inferred from homology"/>
<reference evidence="8 9" key="1">
    <citation type="submission" date="2019-02" db="EMBL/GenBank/DDBJ databases">
        <title>Polymorphobacter sp. isolated from the lake at the Tibet of China.</title>
        <authorList>
            <person name="Li A."/>
        </authorList>
    </citation>
    <scope>NUCLEOTIDE SEQUENCE [LARGE SCALE GENOMIC DNA]</scope>
    <source>
        <strain evidence="8 9">DJ1R-1</strain>
    </source>
</reference>
<dbReference type="InterPro" id="IPR013149">
    <property type="entry name" value="ADH-like_C"/>
</dbReference>
<keyword evidence="4 6" id="KW-0862">Zinc</keyword>
<dbReference type="PANTHER" id="PTHR43350">
    <property type="entry name" value="NAD-DEPENDENT ALCOHOL DEHYDROGENASE"/>
    <property type="match status" value="1"/>
</dbReference>
<organism evidence="8 9">
    <name type="scientific">Glacieibacterium arshaanense</name>
    <dbReference type="NCBI Taxonomy" id="2511025"/>
    <lineage>
        <taxon>Bacteria</taxon>
        <taxon>Pseudomonadati</taxon>
        <taxon>Pseudomonadota</taxon>
        <taxon>Alphaproteobacteria</taxon>
        <taxon>Sphingomonadales</taxon>
        <taxon>Sphingosinicellaceae</taxon>
        <taxon>Glacieibacterium</taxon>
    </lineage>
</organism>
<dbReference type="AlphaFoldDB" id="A0A4Y9ET99"/>
<protein>
    <submittedName>
        <fullName evidence="8">NAD(P)-dependent alcohol dehydrogenase</fullName>
    </submittedName>
</protein>
<evidence type="ECO:0000313" key="9">
    <source>
        <dbReference type="Proteomes" id="UP000297737"/>
    </source>
</evidence>
<dbReference type="SUPFAM" id="SSF51735">
    <property type="entry name" value="NAD(P)-binding Rossmann-fold domains"/>
    <property type="match status" value="1"/>
</dbReference>
<dbReference type="SMART" id="SM00829">
    <property type="entry name" value="PKS_ER"/>
    <property type="match status" value="1"/>
</dbReference>
<evidence type="ECO:0000259" key="7">
    <source>
        <dbReference type="SMART" id="SM00829"/>
    </source>
</evidence>
<gene>
    <name evidence="8" type="ORF">EUV02_05280</name>
</gene>
<dbReference type="RefSeq" id="WP_135245127.1">
    <property type="nucleotide sequence ID" value="NZ_SIHO01000001.1"/>
</dbReference>
<dbReference type="InterPro" id="IPR002328">
    <property type="entry name" value="ADH_Zn_CS"/>
</dbReference>
<feature type="domain" description="Enoyl reductase (ER)" evidence="7">
    <location>
        <begin position="11"/>
        <end position="364"/>
    </location>
</feature>
<dbReference type="InterPro" id="IPR020843">
    <property type="entry name" value="ER"/>
</dbReference>
<dbReference type="InterPro" id="IPR011032">
    <property type="entry name" value="GroES-like_sf"/>
</dbReference>
<dbReference type="EMBL" id="SIHO01000001">
    <property type="protein sequence ID" value="TFU06403.1"/>
    <property type="molecule type" value="Genomic_DNA"/>
</dbReference>
<dbReference type="Proteomes" id="UP000297737">
    <property type="component" value="Unassembled WGS sequence"/>
</dbReference>
<keyword evidence="3 6" id="KW-0479">Metal-binding</keyword>
<evidence type="ECO:0000256" key="2">
    <source>
        <dbReference type="ARBA" id="ARBA00008072"/>
    </source>
</evidence>
<keyword evidence="5" id="KW-0560">Oxidoreductase</keyword>
<dbReference type="InterPro" id="IPR013154">
    <property type="entry name" value="ADH-like_N"/>
</dbReference>
<evidence type="ECO:0000256" key="6">
    <source>
        <dbReference type="RuleBase" id="RU361277"/>
    </source>
</evidence>
<comment type="cofactor">
    <cofactor evidence="1 6">
        <name>Zn(2+)</name>
        <dbReference type="ChEBI" id="CHEBI:29105"/>
    </cofactor>
</comment>
<accession>A0A4Y9ET99</accession>
<evidence type="ECO:0000256" key="3">
    <source>
        <dbReference type="ARBA" id="ARBA00022723"/>
    </source>
</evidence>
<dbReference type="Pfam" id="PF00107">
    <property type="entry name" value="ADH_zinc_N"/>
    <property type="match status" value="1"/>
</dbReference>
<dbReference type="Gene3D" id="3.90.180.10">
    <property type="entry name" value="Medium-chain alcohol dehydrogenases, catalytic domain"/>
    <property type="match status" value="1"/>
</dbReference>
<evidence type="ECO:0000256" key="5">
    <source>
        <dbReference type="ARBA" id="ARBA00023002"/>
    </source>
</evidence>
<name>A0A4Y9ET99_9SPHN</name>
<comment type="caution">
    <text evidence="8">The sequence shown here is derived from an EMBL/GenBank/DDBJ whole genome shotgun (WGS) entry which is preliminary data.</text>
</comment>
<evidence type="ECO:0000313" key="8">
    <source>
        <dbReference type="EMBL" id="TFU06403.1"/>
    </source>
</evidence>
<evidence type="ECO:0000256" key="4">
    <source>
        <dbReference type="ARBA" id="ARBA00022833"/>
    </source>
</evidence>